<dbReference type="Gramene" id="PVH37301">
    <property type="protein sequence ID" value="PVH37301"/>
    <property type="gene ID" value="PAHAL_6G284000"/>
</dbReference>
<evidence type="ECO:0000313" key="1">
    <source>
        <dbReference type="EMBL" id="PVH37301.1"/>
    </source>
</evidence>
<reference evidence="1" key="1">
    <citation type="submission" date="2018-04" db="EMBL/GenBank/DDBJ databases">
        <title>WGS assembly of Panicum hallii.</title>
        <authorList>
            <person name="Lovell J."/>
            <person name="Jenkins J."/>
            <person name="Lowry D."/>
            <person name="Mamidi S."/>
            <person name="Sreedasyam A."/>
            <person name="Weng X."/>
            <person name="Barry K."/>
            <person name="Bonette J."/>
            <person name="Campitelli B."/>
            <person name="Daum C."/>
            <person name="Gordon S."/>
            <person name="Gould B."/>
            <person name="Lipzen A."/>
            <person name="Macqueen A."/>
            <person name="Palacio-Mejia J."/>
            <person name="Plott C."/>
            <person name="Shakirov E."/>
            <person name="Shu S."/>
            <person name="Yoshinaga Y."/>
            <person name="Zane M."/>
            <person name="Rokhsar D."/>
            <person name="Grimwood J."/>
            <person name="Schmutz J."/>
            <person name="Juenger T."/>
        </authorList>
    </citation>
    <scope>NUCLEOTIDE SEQUENCE [LARGE SCALE GENOMIC DNA]</scope>
    <source>
        <strain evidence="1">FIL2</strain>
    </source>
</reference>
<gene>
    <name evidence="1" type="ORF">PAHAL_6G284000</name>
</gene>
<sequence>MTNRTRIIRSPCLLTSTTPSLRLLSIKMPTPFLPEVVPVYQSLKLEPSTSFAFWPFHLVSCTSLNLPVRDPTFQLPRRILVGSASFLTLRTRREKCEDPCSFFTTPGRRCSAPQRLRRPDPCSLIIVPGSRYDAPLRG</sequence>
<accession>A0A2T8IHZ6</accession>
<dbReference type="AlphaFoldDB" id="A0A2T8IHZ6"/>
<name>A0A2T8IHZ6_9POAL</name>
<dbReference type="Proteomes" id="UP000243499">
    <property type="component" value="Chromosome 6"/>
</dbReference>
<organism evidence="1">
    <name type="scientific">Panicum hallii</name>
    <dbReference type="NCBI Taxonomy" id="206008"/>
    <lineage>
        <taxon>Eukaryota</taxon>
        <taxon>Viridiplantae</taxon>
        <taxon>Streptophyta</taxon>
        <taxon>Embryophyta</taxon>
        <taxon>Tracheophyta</taxon>
        <taxon>Spermatophyta</taxon>
        <taxon>Magnoliopsida</taxon>
        <taxon>Liliopsida</taxon>
        <taxon>Poales</taxon>
        <taxon>Poaceae</taxon>
        <taxon>PACMAD clade</taxon>
        <taxon>Panicoideae</taxon>
        <taxon>Panicodae</taxon>
        <taxon>Paniceae</taxon>
        <taxon>Panicinae</taxon>
        <taxon>Panicum</taxon>
        <taxon>Panicum sect. Panicum</taxon>
    </lineage>
</organism>
<protein>
    <submittedName>
        <fullName evidence="1">Uncharacterized protein</fullName>
    </submittedName>
</protein>
<proteinExistence type="predicted"/>
<dbReference type="EMBL" id="CM008051">
    <property type="protein sequence ID" value="PVH37301.1"/>
    <property type="molecule type" value="Genomic_DNA"/>
</dbReference>